<keyword evidence="2" id="KW-1185">Reference proteome</keyword>
<evidence type="ECO:0000313" key="2">
    <source>
        <dbReference type="Proteomes" id="UP001314635"/>
    </source>
</evidence>
<dbReference type="RefSeq" id="WP_148221440.1">
    <property type="nucleotide sequence ID" value="NZ_JABFDP010000010.1"/>
</dbReference>
<evidence type="ECO:0000313" key="1">
    <source>
        <dbReference type="EMBL" id="MBR1136410.1"/>
    </source>
</evidence>
<gene>
    <name evidence="1" type="ORF">JQ619_11580</name>
</gene>
<protein>
    <submittedName>
        <fullName evidence="1">Uncharacterized protein</fullName>
    </submittedName>
</protein>
<dbReference type="Proteomes" id="UP001314635">
    <property type="component" value="Unassembled WGS sequence"/>
</dbReference>
<organism evidence="1 2">
    <name type="scientific">Bradyrhizobium denitrificans</name>
    <dbReference type="NCBI Taxonomy" id="2734912"/>
    <lineage>
        <taxon>Bacteria</taxon>
        <taxon>Pseudomonadati</taxon>
        <taxon>Pseudomonadota</taxon>
        <taxon>Alphaproteobacteria</taxon>
        <taxon>Hyphomicrobiales</taxon>
        <taxon>Nitrobacteraceae</taxon>
        <taxon>Bradyrhizobium</taxon>
    </lineage>
</organism>
<sequence>MSASVIRRFGQAVGVVVYACGEPAANGREVRYDFGRAVTEMAAVGLSGLRQEIESTPLFLRGPRSAPFCRSLHVRPLQKFNAAASTP</sequence>
<comment type="caution">
    <text evidence="1">The sequence shown here is derived from an EMBL/GenBank/DDBJ whole genome shotgun (WGS) entry which is preliminary data.</text>
</comment>
<dbReference type="PROSITE" id="PS51257">
    <property type="entry name" value="PROKAR_LIPOPROTEIN"/>
    <property type="match status" value="1"/>
</dbReference>
<accession>A0ABS5G515</accession>
<proteinExistence type="predicted"/>
<dbReference type="EMBL" id="JAFCLK010000009">
    <property type="protein sequence ID" value="MBR1136410.1"/>
    <property type="molecule type" value="Genomic_DNA"/>
</dbReference>
<reference evidence="2" key="1">
    <citation type="journal article" date="2021" name="ISME J.">
        <title>Evolutionary origin and ecological implication of a unique nif island in free-living Bradyrhizobium lineages.</title>
        <authorList>
            <person name="Tao J."/>
        </authorList>
    </citation>
    <scope>NUCLEOTIDE SEQUENCE [LARGE SCALE GENOMIC DNA]</scope>
    <source>
        <strain evidence="2">SZCCT0094</strain>
    </source>
</reference>
<name>A0ABS5G515_9BRAD</name>